<dbReference type="Proteomes" id="UP000094385">
    <property type="component" value="Unassembled WGS sequence"/>
</dbReference>
<reference evidence="1 2" key="1">
    <citation type="journal article" date="2016" name="Proc. Natl. Acad. Sci. U.S.A.">
        <title>Comparative genomics of biotechnologically important yeasts.</title>
        <authorList>
            <person name="Riley R."/>
            <person name="Haridas S."/>
            <person name="Wolfe K.H."/>
            <person name="Lopes M.R."/>
            <person name="Hittinger C.T."/>
            <person name="Goeker M."/>
            <person name="Salamov A.A."/>
            <person name="Wisecaver J.H."/>
            <person name="Long T.M."/>
            <person name="Calvey C.H."/>
            <person name="Aerts A.L."/>
            <person name="Barry K.W."/>
            <person name="Choi C."/>
            <person name="Clum A."/>
            <person name="Coughlan A.Y."/>
            <person name="Deshpande S."/>
            <person name="Douglass A.P."/>
            <person name="Hanson S.J."/>
            <person name="Klenk H.-P."/>
            <person name="LaButti K.M."/>
            <person name="Lapidus A."/>
            <person name="Lindquist E.A."/>
            <person name="Lipzen A.M."/>
            <person name="Meier-Kolthoff J.P."/>
            <person name="Ohm R.A."/>
            <person name="Otillar R.P."/>
            <person name="Pangilinan J.L."/>
            <person name="Peng Y."/>
            <person name="Rokas A."/>
            <person name="Rosa C.A."/>
            <person name="Scheuner C."/>
            <person name="Sibirny A.A."/>
            <person name="Slot J.C."/>
            <person name="Stielow J.B."/>
            <person name="Sun H."/>
            <person name="Kurtzman C.P."/>
            <person name="Blackwell M."/>
            <person name="Grigoriev I.V."/>
            <person name="Jeffries T.W."/>
        </authorList>
    </citation>
    <scope>NUCLEOTIDE SEQUENCE [LARGE SCALE GENOMIC DNA]</scope>
    <source>
        <strain evidence="1 2">NRRL Y-11557</strain>
    </source>
</reference>
<organism evidence="1 2">
    <name type="scientific">Lipomyces starkeyi NRRL Y-11557</name>
    <dbReference type="NCBI Taxonomy" id="675824"/>
    <lineage>
        <taxon>Eukaryota</taxon>
        <taxon>Fungi</taxon>
        <taxon>Dikarya</taxon>
        <taxon>Ascomycota</taxon>
        <taxon>Saccharomycotina</taxon>
        <taxon>Lipomycetes</taxon>
        <taxon>Lipomycetales</taxon>
        <taxon>Lipomycetaceae</taxon>
        <taxon>Lipomyces</taxon>
    </lineage>
</organism>
<evidence type="ECO:0000313" key="1">
    <source>
        <dbReference type="EMBL" id="ODQ69363.1"/>
    </source>
</evidence>
<sequence length="458" mass="52958">MHMKDVMERSTVLVVLLPSNIDQQCAIPRPYSGTQEYFECHGELQISFSQANASATVIYAHIGHTESRKFHMTDEVRNYITSHKNLPPRQIYQNLIQMTSISEFEKTEAHMLTRQQRDTGDDFKSAQLLVAEQDGYELVEELQEPGISLAFLTPCFTDRRKFNRAKMTEIFIDSTFGTNKHGFELYCVLAEYDLVSIPLSYLLLDTRGLQEDGKRGSRLTQWFMALRNAGLKPKFIPNRFLVIEVTASSLAFGRNNSSYNHHLCLWHSLRAISQHISLKAEGRGGDPVDTVRTSMRKAALPPYLHFLCDETDWILSRGLKRPCTIYQANVLRRMIKRHLLRHPILPKVVVDKDSAPESLQYQTYEEIYASSIKEMLEYCRVIDQPKLFRYFWCNWYRPSVGNVGSRWEIASVRLAGVEHNTNFAHHNAPGKSLENFEEGLYIRNISMSFTITYRLQIQ</sequence>
<dbReference type="EMBL" id="KV454304">
    <property type="protein sequence ID" value="ODQ69363.1"/>
    <property type="molecule type" value="Genomic_DNA"/>
</dbReference>
<evidence type="ECO:0008006" key="3">
    <source>
        <dbReference type="Google" id="ProtNLM"/>
    </source>
</evidence>
<name>A0A1E3PVC1_LIPST</name>
<dbReference type="AlphaFoldDB" id="A0A1E3PVC1"/>
<dbReference type="OrthoDB" id="4364923at2759"/>
<dbReference type="STRING" id="675824.A0A1E3PVC1"/>
<proteinExistence type="predicted"/>
<gene>
    <name evidence="1" type="ORF">LIPSTDRAFT_30810</name>
</gene>
<protein>
    <recommendedName>
        <fullName evidence="3">MULE transposase domain-containing protein</fullName>
    </recommendedName>
</protein>
<keyword evidence="2" id="KW-1185">Reference proteome</keyword>
<accession>A0A1E3PVC1</accession>
<evidence type="ECO:0000313" key="2">
    <source>
        <dbReference type="Proteomes" id="UP000094385"/>
    </source>
</evidence>